<sequence>MKTISQIAKLSGISVRTLQYYDEIGLLKPSSLSESGYRLYDEEALGKLQQILTLKELDFSLKEIQHLLSGAKSDRAAAFCRKKHQFLIERGHLDRQIELLTRLEERDTIDNLQEYDLSEYFRALEEFKTSHKDEVITYWGSEENFDLFIQQIRKSEAQAARLAVQEFGSVEAYTEAMKYNLEHFSEIMKKWQAQIPEELKAEDPFVKLASHKGEPVSSDAVQQLVRDAISRARDTASSELFCDHASYCDLIIELYSGDYIQAITDTKHGTGSAEYIVSAFQYYLDHFRERG</sequence>
<dbReference type="PANTHER" id="PTHR30204">
    <property type="entry name" value="REDOX-CYCLING DRUG-SENSING TRANSCRIPTIONAL ACTIVATOR SOXR"/>
    <property type="match status" value="1"/>
</dbReference>
<evidence type="ECO:0000313" key="4">
    <source>
        <dbReference type="Proteomes" id="UP001145145"/>
    </source>
</evidence>
<accession>A0A9W6FDS7</accession>
<keyword evidence="1" id="KW-0238">DNA-binding</keyword>
<feature type="domain" description="HTH merR-type" evidence="2">
    <location>
        <begin position="1"/>
        <end position="70"/>
    </location>
</feature>
<dbReference type="SUPFAM" id="SSF46955">
    <property type="entry name" value="Putative DNA-binding domain"/>
    <property type="match status" value="1"/>
</dbReference>
<dbReference type="AlphaFoldDB" id="A0A9W6FDS7"/>
<dbReference type="InterPro" id="IPR000551">
    <property type="entry name" value="MerR-type_HTH_dom"/>
</dbReference>
<dbReference type="InterPro" id="IPR047057">
    <property type="entry name" value="MerR_fam"/>
</dbReference>
<keyword evidence="4" id="KW-1185">Reference proteome</keyword>
<dbReference type="InterPro" id="IPR009061">
    <property type="entry name" value="DNA-bd_dom_put_sf"/>
</dbReference>
<proteinExistence type="predicted"/>
<dbReference type="PANTHER" id="PTHR30204:SF96">
    <property type="entry name" value="CHROMOSOME-ANCHORING PROTEIN RACA"/>
    <property type="match status" value="1"/>
</dbReference>
<evidence type="ECO:0000256" key="1">
    <source>
        <dbReference type="ARBA" id="ARBA00023125"/>
    </source>
</evidence>
<evidence type="ECO:0000259" key="2">
    <source>
        <dbReference type="PROSITE" id="PS50937"/>
    </source>
</evidence>
<dbReference type="Gene3D" id="1.10.1660.10">
    <property type="match status" value="1"/>
</dbReference>
<dbReference type="GO" id="GO:0003677">
    <property type="term" value="F:DNA binding"/>
    <property type="evidence" value="ECO:0007669"/>
    <property type="project" value="UniProtKB-KW"/>
</dbReference>
<dbReference type="PRINTS" id="PR00040">
    <property type="entry name" value="HTHMERR"/>
</dbReference>
<name>A0A9W6FDS7_9FIRM</name>
<protein>
    <submittedName>
        <fullName evidence="3">MerR family transcriptional regulator</fullName>
    </submittedName>
</protein>
<dbReference type="EMBL" id="BSBO01000009">
    <property type="protein sequence ID" value="GLG04015.1"/>
    <property type="molecule type" value="Genomic_DNA"/>
</dbReference>
<dbReference type="RefSeq" id="WP_281872495.1">
    <property type="nucleotide sequence ID" value="NZ_BSBO01000009.1"/>
</dbReference>
<evidence type="ECO:0000313" key="3">
    <source>
        <dbReference type="EMBL" id="GLG04015.1"/>
    </source>
</evidence>
<dbReference type="Proteomes" id="UP001145145">
    <property type="component" value="Unassembled WGS sequence"/>
</dbReference>
<dbReference type="GO" id="GO:0003700">
    <property type="term" value="F:DNA-binding transcription factor activity"/>
    <property type="evidence" value="ECO:0007669"/>
    <property type="project" value="InterPro"/>
</dbReference>
<dbReference type="SMART" id="SM00422">
    <property type="entry name" value="HTH_MERR"/>
    <property type="match status" value="1"/>
</dbReference>
<organism evidence="3 4">
    <name type="scientific">Sellimonas catena</name>
    <dbReference type="NCBI Taxonomy" id="2994035"/>
    <lineage>
        <taxon>Bacteria</taxon>
        <taxon>Bacillati</taxon>
        <taxon>Bacillota</taxon>
        <taxon>Clostridia</taxon>
        <taxon>Lachnospirales</taxon>
        <taxon>Lachnospiraceae</taxon>
        <taxon>Sellimonas</taxon>
    </lineage>
</organism>
<dbReference type="Pfam" id="PF13411">
    <property type="entry name" value="MerR_1"/>
    <property type="match status" value="1"/>
</dbReference>
<gene>
    <name evidence="3" type="ORF">Selli1_11890</name>
</gene>
<dbReference type="CDD" id="cd01106">
    <property type="entry name" value="HTH_TipAL-Mta"/>
    <property type="match status" value="1"/>
</dbReference>
<dbReference type="PROSITE" id="PS50937">
    <property type="entry name" value="HTH_MERR_2"/>
    <property type="match status" value="1"/>
</dbReference>
<comment type="caution">
    <text evidence="3">The sequence shown here is derived from an EMBL/GenBank/DDBJ whole genome shotgun (WGS) entry which is preliminary data.</text>
</comment>
<reference evidence="3 4" key="1">
    <citation type="journal article" date="2023" name="Int. J. Syst. Evol. Microbiol.">
        <title>Sellimonas catena sp. nov., isolated from human faeces.</title>
        <authorList>
            <person name="Hisatomi A."/>
            <person name="Ohkuma M."/>
            <person name="Sakamoto M."/>
        </authorList>
    </citation>
    <scope>NUCLEOTIDE SEQUENCE [LARGE SCALE GENOMIC DNA]</scope>
    <source>
        <strain evidence="3 4">12EGH17</strain>
    </source>
</reference>